<name>A0A8S2MPQ2_9BILA</name>
<dbReference type="Proteomes" id="UP000681720">
    <property type="component" value="Unassembled WGS sequence"/>
</dbReference>
<evidence type="ECO:0000259" key="7">
    <source>
        <dbReference type="PROSITE" id="PS50918"/>
    </source>
</evidence>
<keyword evidence="3 6" id="KW-0808">Transferase</keyword>
<gene>
    <name evidence="8" type="ORF">BYL167_LOCUS5189</name>
    <name evidence="9" type="ORF">GIL414_LOCUS9284</name>
    <name evidence="10" type="ORF">SMN809_LOCUS12055</name>
</gene>
<keyword evidence="6" id="KW-0521">NADP</keyword>
<evidence type="ECO:0000256" key="3">
    <source>
        <dbReference type="ARBA" id="ARBA00022679"/>
    </source>
</evidence>
<feature type="domain" description="WWE" evidence="7">
    <location>
        <begin position="163"/>
        <end position="245"/>
    </location>
</feature>
<dbReference type="GO" id="GO:0106274">
    <property type="term" value="F:NAD+-protein-arginine ADP-ribosyltransferase activity"/>
    <property type="evidence" value="ECO:0007669"/>
    <property type="project" value="UniProtKB-EC"/>
</dbReference>
<keyword evidence="4" id="KW-0548">Nucleotidyltransferase</keyword>
<dbReference type="Gene3D" id="1.10.357.40">
    <property type="entry name" value="YbiA-like"/>
    <property type="match status" value="1"/>
</dbReference>
<dbReference type="EMBL" id="CAJOBI010004484">
    <property type="protein sequence ID" value="CAF4003256.1"/>
    <property type="molecule type" value="Genomic_DNA"/>
</dbReference>
<evidence type="ECO:0000313" key="8">
    <source>
        <dbReference type="EMBL" id="CAF3839449.1"/>
    </source>
</evidence>
<dbReference type="SUPFAM" id="SSF56399">
    <property type="entry name" value="ADP-ribosylation"/>
    <property type="match status" value="1"/>
</dbReference>
<evidence type="ECO:0000313" key="10">
    <source>
        <dbReference type="EMBL" id="CAF4003256.1"/>
    </source>
</evidence>
<protein>
    <recommendedName>
        <fullName evidence="6">NAD(P)(+)--arginine ADP-ribosyltransferase</fullName>
        <ecNumber evidence="6">2.4.2.31</ecNumber>
    </recommendedName>
    <alternativeName>
        <fullName evidence="6">Mono(ADP-ribosyl)transferase</fullName>
    </alternativeName>
</protein>
<accession>A0A8S2MPQ2</accession>
<dbReference type="SUPFAM" id="SSF143990">
    <property type="entry name" value="YbiA-like"/>
    <property type="match status" value="1"/>
</dbReference>
<dbReference type="PROSITE" id="PS51996">
    <property type="entry name" value="TR_MART"/>
    <property type="match status" value="1"/>
</dbReference>
<dbReference type="InterPro" id="IPR000768">
    <property type="entry name" value="ART"/>
</dbReference>
<dbReference type="Proteomes" id="UP000681967">
    <property type="component" value="Unassembled WGS sequence"/>
</dbReference>
<comment type="catalytic activity">
    <reaction evidence="5 6">
        <text>L-arginyl-[protein] + NAD(+) = N(omega)-(ADP-D-ribosyl)-L-arginyl-[protein] + nicotinamide + H(+)</text>
        <dbReference type="Rhea" id="RHEA:19149"/>
        <dbReference type="Rhea" id="RHEA-COMP:10532"/>
        <dbReference type="Rhea" id="RHEA-COMP:15087"/>
        <dbReference type="ChEBI" id="CHEBI:15378"/>
        <dbReference type="ChEBI" id="CHEBI:17154"/>
        <dbReference type="ChEBI" id="CHEBI:29965"/>
        <dbReference type="ChEBI" id="CHEBI:57540"/>
        <dbReference type="ChEBI" id="CHEBI:142554"/>
        <dbReference type="EC" id="2.4.2.31"/>
    </reaction>
</comment>
<evidence type="ECO:0000313" key="9">
    <source>
        <dbReference type="EMBL" id="CAF3954794.1"/>
    </source>
</evidence>
<evidence type="ECO:0000256" key="2">
    <source>
        <dbReference type="ARBA" id="ARBA00022676"/>
    </source>
</evidence>
<sequence length="494" mass="58049">MEEGPLYFYYRNQPFGEFSNFYPSPIELDGYTWSTTEHYFQAQKFISDETHFQNVLHLRKPIEALFYSRKHRSAVRSDWAQVKDGIMLKACMAKFEQHFRLQELLLSTGNRQLVEHTTKDSYWADGGDGSGRNQLGITLMQKKEHYEYKQRKLKKLATTASSVSFVSVHLRPRNFQWYWNSAADPWSDCEEEEWKKYTDVENEIIEDAYNANNTSVEIDGDYMINLKHQFQYKKNHSTRQCRIKRVQLNTDRSNVYFREERFSLPVVSTSESSPDMAADGIIREGKRLNKPIEAEWLSSQLITVKPFGANLDARQSAHIRIPSEISQTCVYLYTKESFWYTLFNYTLREVIVPTCEQLKTFGPFSWLLYCSLCQIKTTKDILTVYRGLNLTDEQRQEFMEDHVVFFAFTSTSTNRVKAEAFGNTLLIIDLNVQHPYYPDQNIWCGSDIAALSVFPGEEEFLLKNKCVLDFVKYEFDTEKSKHILYLRHIKPKIN</sequence>
<evidence type="ECO:0000313" key="11">
    <source>
        <dbReference type="Proteomes" id="UP000681720"/>
    </source>
</evidence>
<organism evidence="9 11">
    <name type="scientific">Rotaria magnacalcarata</name>
    <dbReference type="NCBI Taxonomy" id="392030"/>
    <lineage>
        <taxon>Eukaryota</taxon>
        <taxon>Metazoa</taxon>
        <taxon>Spiralia</taxon>
        <taxon>Gnathifera</taxon>
        <taxon>Rotifera</taxon>
        <taxon>Eurotatoria</taxon>
        <taxon>Bdelloidea</taxon>
        <taxon>Philodinida</taxon>
        <taxon>Philodinidae</taxon>
        <taxon>Rotaria</taxon>
    </lineage>
</organism>
<evidence type="ECO:0000256" key="5">
    <source>
        <dbReference type="ARBA" id="ARBA00047597"/>
    </source>
</evidence>
<dbReference type="EC" id="2.4.2.31" evidence="6"/>
<evidence type="ECO:0000256" key="4">
    <source>
        <dbReference type="ARBA" id="ARBA00022695"/>
    </source>
</evidence>
<dbReference type="InterPro" id="IPR012816">
    <property type="entry name" value="NADAR"/>
</dbReference>
<reference evidence="9" key="1">
    <citation type="submission" date="2021-02" db="EMBL/GenBank/DDBJ databases">
        <authorList>
            <person name="Nowell W R."/>
        </authorList>
    </citation>
    <scope>NUCLEOTIDE SEQUENCE</scope>
</reference>
<dbReference type="SUPFAM" id="SSF117839">
    <property type="entry name" value="WWE domain"/>
    <property type="match status" value="1"/>
</dbReference>
<dbReference type="Pfam" id="PF08719">
    <property type="entry name" value="NADAR"/>
    <property type="match status" value="1"/>
</dbReference>
<dbReference type="PROSITE" id="PS50918">
    <property type="entry name" value="WWE"/>
    <property type="match status" value="1"/>
</dbReference>
<dbReference type="EMBL" id="CAJOBH010001166">
    <property type="protein sequence ID" value="CAF3839449.1"/>
    <property type="molecule type" value="Genomic_DNA"/>
</dbReference>
<comment type="caution">
    <text evidence="9">The sequence shown here is derived from an EMBL/GenBank/DDBJ whole genome shotgun (WGS) entry which is preliminary data.</text>
</comment>
<dbReference type="Proteomes" id="UP000676336">
    <property type="component" value="Unassembled WGS sequence"/>
</dbReference>
<dbReference type="EMBL" id="CAJOBJ010003141">
    <property type="protein sequence ID" value="CAF3954794.1"/>
    <property type="molecule type" value="Genomic_DNA"/>
</dbReference>
<dbReference type="Pfam" id="PF02825">
    <property type="entry name" value="WWE"/>
    <property type="match status" value="1"/>
</dbReference>
<keyword evidence="6" id="KW-0520">NAD</keyword>
<dbReference type="AlphaFoldDB" id="A0A8S2MPQ2"/>
<evidence type="ECO:0000256" key="6">
    <source>
        <dbReference type="RuleBase" id="RU361228"/>
    </source>
</evidence>
<dbReference type="InterPro" id="IPR037197">
    <property type="entry name" value="WWE_dom_sf"/>
</dbReference>
<dbReference type="Pfam" id="PF01129">
    <property type="entry name" value="ART"/>
    <property type="match status" value="1"/>
</dbReference>
<dbReference type="Gene3D" id="3.30.720.50">
    <property type="match status" value="1"/>
</dbReference>
<dbReference type="Gene3D" id="3.90.176.10">
    <property type="entry name" value="Toxin ADP-ribosyltransferase, Chain A, domain 1"/>
    <property type="match status" value="1"/>
</dbReference>
<keyword evidence="2 6" id="KW-0328">Glycosyltransferase</keyword>
<evidence type="ECO:0000256" key="1">
    <source>
        <dbReference type="ARBA" id="ARBA00009558"/>
    </source>
</evidence>
<dbReference type="NCBIfam" id="TIGR02464">
    <property type="entry name" value="ribofla_fusion"/>
    <property type="match status" value="1"/>
</dbReference>
<dbReference type="InterPro" id="IPR004170">
    <property type="entry name" value="WWE_dom"/>
</dbReference>
<dbReference type="GO" id="GO:0016779">
    <property type="term" value="F:nucleotidyltransferase activity"/>
    <property type="evidence" value="ECO:0007669"/>
    <property type="project" value="UniProtKB-KW"/>
</dbReference>
<proteinExistence type="inferred from homology"/>
<dbReference type="InterPro" id="IPR037238">
    <property type="entry name" value="YbiA-like_sf"/>
</dbReference>
<comment type="similarity">
    <text evidence="1 6">Belongs to the Arg-specific ADP-ribosyltransferase family.</text>
</comment>
<dbReference type="CDD" id="cd15457">
    <property type="entry name" value="NADAR"/>
    <property type="match status" value="1"/>
</dbReference>